<protein>
    <submittedName>
        <fullName evidence="2">Uncharacterized protein</fullName>
    </submittedName>
</protein>
<evidence type="ECO:0000313" key="3">
    <source>
        <dbReference type="Proteomes" id="UP000762676"/>
    </source>
</evidence>
<organism evidence="2 3">
    <name type="scientific">Elysia marginata</name>
    <dbReference type="NCBI Taxonomy" id="1093978"/>
    <lineage>
        <taxon>Eukaryota</taxon>
        <taxon>Metazoa</taxon>
        <taxon>Spiralia</taxon>
        <taxon>Lophotrochozoa</taxon>
        <taxon>Mollusca</taxon>
        <taxon>Gastropoda</taxon>
        <taxon>Heterobranchia</taxon>
        <taxon>Euthyneura</taxon>
        <taxon>Panpulmonata</taxon>
        <taxon>Sacoglossa</taxon>
        <taxon>Placobranchoidea</taxon>
        <taxon>Plakobranchidae</taxon>
        <taxon>Elysia</taxon>
    </lineage>
</organism>
<keyword evidence="1" id="KW-0175">Coiled coil</keyword>
<proteinExistence type="predicted"/>
<dbReference type="AlphaFoldDB" id="A0AAV4HY92"/>
<gene>
    <name evidence="2" type="ORF">ElyMa_006464000</name>
</gene>
<keyword evidence="3" id="KW-1185">Reference proteome</keyword>
<dbReference type="EMBL" id="BMAT01012988">
    <property type="protein sequence ID" value="GFS03208.1"/>
    <property type="molecule type" value="Genomic_DNA"/>
</dbReference>
<name>A0AAV4HY92_9GAST</name>
<evidence type="ECO:0000313" key="2">
    <source>
        <dbReference type="EMBL" id="GFS03208.1"/>
    </source>
</evidence>
<accession>A0AAV4HY92</accession>
<sequence>MEILDLKEALNQLRQASKNEREGLLFKLRSAGDANTSFSSSTSASADRQMTRNLQFEVQVLKRTNGKLERTNGKLEKLLQESKTELDMLKKEFDEFKRKGKTTIRNKVHMKQN</sequence>
<comment type="caution">
    <text evidence="2">The sequence shown here is derived from an EMBL/GenBank/DDBJ whole genome shotgun (WGS) entry which is preliminary data.</text>
</comment>
<feature type="coiled-coil region" evidence="1">
    <location>
        <begin position="61"/>
        <end position="99"/>
    </location>
</feature>
<evidence type="ECO:0000256" key="1">
    <source>
        <dbReference type="SAM" id="Coils"/>
    </source>
</evidence>
<reference evidence="2 3" key="1">
    <citation type="journal article" date="2021" name="Elife">
        <title>Chloroplast acquisition without the gene transfer in kleptoplastic sea slugs, Plakobranchus ocellatus.</title>
        <authorList>
            <person name="Maeda T."/>
            <person name="Takahashi S."/>
            <person name="Yoshida T."/>
            <person name="Shimamura S."/>
            <person name="Takaki Y."/>
            <person name="Nagai Y."/>
            <person name="Toyoda A."/>
            <person name="Suzuki Y."/>
            <person name="Arimoto A."/>
            <person name="Ishii H."/>
            <person name="Satoh N."/>
            <person name="Nishiyama T."/>
            <person name="Hasebe M."/>
            <person name="Maruyama T."/>
            <person name="Minagawa J."/>
            <person name="Obokata J."/>
            <person name="Shigenobu S."/>
        </authorList>
    </citation>
    <scope>NUCLEOTIDE SEQUENCE [LARGE SCALE GENOMIC DNA]</scope>
</reference>
<dbReference type="Proteomes" id="UP000762676">
    <property type="component" value="Unassembled WGS sequence"/>
</dbReference>